<feature type="compositionally biased region" description="Polar residues" evidence="1">
    <location>
        <begin position="263"/>
        <end position="272"/>
    </location>
</feature>
<feature type="region of interest" description="Disordered" evidence="1">
    <location>
        <begin position="262"/>
        <end position="496"/>
    </location>
</feature>
<feature type="compositionally biased region" description="Low complexity" evidence="1">
    <location>
        <begin position="11"/>
        <end position="21"/>
    </location>
</feature>
<feature type="compositionally biased region" description="Low complexity" evidence="1">
    <location>
        <begin position="65"/>
        <end position="75"/>
    </location>
</feature>
<evidence type="ECO:0000313" key="2">
    <source>
        <dbReference type="EMBL" id="EMD40392.1"/>
    </source>
</evidence>
<feature type="compositionally biased region" description="Basic residues" evidence="1">
    <location>
        <begin position="487"/>
        <end position="496"/>
    </location>
</feature>
<reference evidence="2 3" key="1">
    <citation type="journal article" date="2012" name="Proc. Natl. Acad. Sci. U.S.A.">
        <title>Comparative genomics of Ceriporiopsis subvermispora and Phanerochaete chrysosporium provide insight into selective ligninolysis.</title>
        <authorList>
            <person name="Fernandez-Fueyo E."/>
            <person name="Ruiz-Duenas F.J."/>
            <person name="Ferreira P."/>
            <person name="Floudas D."/>
            <person name="Hibbett D.S."/>
            <person name="Canessa P."/>
            <person name="Larrondo L.F."/>
            <person name="James T.Y."/>
            <person name="Seelenfreund D."/>
            <person name="Lobos S."/>
            <person name="Polanco R."/>
            <person name="Tello M."/>
            <person name="Honda Y."/>
            <person name="Watanabe T."/>
            <person name="Watanabe T."/>
            <person name="Ryu J.S."/>
            <person name="Kubicek C.P."/>
            <person name="Schmoll M."/>
            <person name="Gaskell J."/>
            <person name="Hammel K.E."/>
            <person name="St John F.J."/>
            <person name="Vanden Wymelenberg A."/>
            <person name="Sabat G."/>
            <person name="Splinter BonDurant S."/>
            <person name="Syed K."/>
            <person name="Yadav J.S."/>
            <person name="Doddapaneni H."/>
            <person name="Subramanian V."/>
            <person name="Lavin J.L."/>
            <person name="Oguiza J.A."/>
            <person name="Perez G."/>
            <person name="Pisabarro A.G."/>
            <person name="Ramirez L."/>
            <person name="Santoyo F."/>
            <person name="Master E."/>
            <person name="Coutinho P.M."/>
            <person name="Henrissat B."/>
            <person name="Lombard V."/>
            <person name="Magnuson J.K."/>
            <person name="Kuees U."/>
            <person name="Hori C."/>
            <person name="Igarashi K."/>
            <person name="Samejima M."/>
            <person name="Held B.W."/>
            <person name="Barry K.W."/>
            <person name="LaButti K.M."/>
            <person name="Lapidus A."/>
            <person name="Lindquist E.A."/>
            <person name="Lucas S.M."/>
            <person name="Riley R."/>
            <person name="Salamov A.A."/>
            <person name="Hoffmeister D."/>
            <person name="Schwenk D."/>
            <person name="Hadar Y."/>
            <person name="Yarden O."/>
            <person name="de Vries R.P."/>
            <person name="Wiebenga A."/>
            <person name="Stenlid J."/>
            <person name="Eastwood D."/>
            <person name="Grigoriev I.V."/>
            <person name="Berka R.M."/>
            <person name="Blanchette R.A."/>
            <person name="Kersten P."/>
            <person name="Martinez A.T."/>
            <person name="Vicuna R."/>
            <person name="Cullen D."/>
        </authorList>
    </citation>
    <scope>NUCLEOTIDE SEQUENCE [LARGE SCALE GENOMIC DNA]</scope>
    <source>
        <strain evidence="2 3">B</strain>
    </source>
</reference>
<accession>M2RPM4</accession>
<protein>
    <submittedName>
        <fullName evidence="2">Uncharacterized protein</fullName>
    </submittedName>
</protein>
<feature type="compositionally biased region" description="Low complexity" evidence="1">
    <location>
        <begin position="391"/>
        <end position="400"/>
    </location>
</feature>
<gene>
    <name evidence="2" type="ORF">CERSUDRAFT_121167</name>
</gene>
<dbReference type="Proteomes" id="UP000016930">
    <property type="component" value="Unassembled WGS sequence"/>
</dbReference>
<dbReference type="OrthoDB" id="3245731at2759"/>
<evidence type="ECO:0000313" key="3">
    <source>
        <dbReference type="Proteomes" id="UP000016930"/>
    </source>
</evidence>
<organism evidence="2 3">
    <name type="scientific">Ceriporiopsis subvermispora (strain B)</name>
    <name type="common">White-rot fungus</name>
    <name type="synonym">Gelatoporia subvermispora</name>
    <dbReference type="NCBI Taxonomy" id="914234"/>
    <lineage>
        <taxon>Eukaryota</taxon>
        <taxon>Fungi</taxon>
        <taxon>Dikarya</taxon>
        <taxon>Basidiomycota</taxon>
        <taxon>Agaricomycotina</taxon>
        <taxon>Agaricomycetes</taxon>
        <taxon>Polyporales</taxon>
        <taxon>Gelatoporiaceae</taxon>
        <taxon>Gelatoporia</taxon>
    </lineage>
</organism>
<feature type="compositionally biased region" description="Basic and acidic residues" evidence="1">
    <location>
        <begin position="76"/>
        <end position="91"/>
    </location>
</feature>
<evidence type="ECO:0000256" key="1">
    <source>
        <dbReference type="SAM" id="MobiDB-lite"/>
    </source>
</evidence>
<dbReference type="HOGENOM" id="CLU_037432_0_0_1"/>
<keyword evidence="3" id="KW-1185">Reference proteome</keyword>
<feature type="region of interest" description="Disordered" evidence="1">
    <location>
        <begin position="1"/>
        <end position="102"/>
    </location>
</feature>
<sequence length="496" mass="52840">MVFGFFTKKQPAAASAESSSPSVPPPSPPSRPEDEAASPAAAPVQLRTPSPSVDSASVARRAHGSSSPTTRLSRLSVEEHAREPSPARDGELLPEPSNAAMPPEATVASLTGLLASIPPKIFHAYTMSKLPSASEPTLATLAAFYTELTPPPRLHCVRCHKDYVDVENDDRCCLVPHDDESAEVERIGMSKSSGRSAVGTTFQTLWGCCGKIVEGDGDQGPPDGWCYEGKHTTDVKRARFRADSTPQNDKLVTCYRLNCHGVRSQNPRPNTRSTRKRTRASMKEPSTEEDASSGEPDSGMEEIAGIAERPSSVKAKAKGKGKGKEKATEKAPGAEGEERMDVDQETEEPATKPEPPRGRKRGRPSAASTAKRDASTTSAAAPKRRGRAPKSKVAAVAAAETDADDAASITVGSPAKAAPPVSRRRGRQPKSKQYVEDSDAEMPDMNVVPKSVSSPGRGPRRTRSISRTRASAGEKGEGAEVEEVEKPKKKRKLAAQ</sequence>
<proteinExistence type="predicted"/>
<name>M2RPM4_CERS8</name>
<dbReference type="EMBL" id="KB445792">
    <property type="protein sequence ID" value="EMD40392.1"/>
    <property type="molecule type" value="Genomic_DNA"/>
</dbReference>
<dbReference type="AlphaFoldDB" id="M2RPM4"/>